<sequence length="134" mass="14192">MAIHDDAWRQDHPASTTSLTRGRAWVRVSATAPSADALAFSGPAPERINGRLAMIGFVSAIAVEASTRWDGIFAQAANGTGQQAVFTYMVAALSVASLEPSSNCPQTNINGHTVRYIAQEQLPMGNGHILLPDC</sequence>
<dbReference type="GO" id="GO:0009507">
    <property type="term" value="C:chloroplast"/>
    <property type="evidence" value="ECO:0007669"/>
    <property type="project" value="UniProtKB-SubCell"/>
</dbReference>
<keyword evidence="4" id="KW-0934">Plastid</keyword>
<dbReference type="OrthoDB" id="765963at2759"/>
<reference evidence="6 7" key="1">
    <citation type="journal article" date="2019" name="Sci. Rep.">
        <title>A high-quality genome of Eragrostis curvula grass provides insights into Poaceae evolution and supports new strategies to enhance forage quality.</title>
        <authorList>
            <person name="Carballo J."/>
            <person name="Santos B.A.C.M."/>
            <person name="Zappacosta D."/>
            <person name="Garbus I."/>
            <person name="Selva J.P."/>
            <person name="Gallo C.A."/>
            <person name="Diaz A."/>
            <person name="Albertini E."/>
            <person name="Caccamo M."/>
            <person name="Echenique V."/>
        </authorList>
    </citation>
    <scope>NUCLEOTIDE SEQUENCE [LARGE SCALE GENOMIC DNA]</scope>
    <source>
        <strain evidence="7">cv. Victoria</strain>
        <tissue evidence="6">Leaf</tissue>
    </source>
</reference>
<proteinExistence type="predicted"/>
<organism evidence="6 7">
    <name type="scientific">Eragrostis curvula</name>
    <name type="common">weeping love grass</name>
    <dbReference type="NCBI Taxonomy" id="38414"/>
    <lineage>
        <taxon>Eukaryota</taxon>
        <taxon>Viridiplantae</taxon>
        <taxon>Streptophyta</taxon>
        <taxon>Embryophyta</taxon>
        <taxon>Tracheophyta</taxon>
        <taxon>Spermatophyta</taxon>
        <taxon>Magnoliopsida</taxon>
        <taxon>Liliopsida</taxon>
        <taxon>Poales</taxon>
        <taxon>Poaceae</taxon>
        <taxon>PACMAD clade</taxon>
        <taxon>Chloridoideae</taxon>
        <taxon>Eragrostideae</taxon>
        <taxon>Eragrostidinae</taxon>
        <taxon>Eragrostis</taxon>
    </lineage>
</organism>
<keyword evidence="7" id="KW-1185">Reference proteome</keyword>
<evidence type="ECO:0000256" key="5">
    <source>
        <dbReference type="ARBA" id="ARBA00022946"/>
    </source>
</evidence>
<evidence type="ECO:0000313" key="7">
    <source>
        <dbReference type="Proteomes" id="UP000324897"/>
    </source>
</evidence>
<accession>A0A5J9W3A3</accession>
<comment type="subcellular location">
    <subcellularLocation>
        <location evidence="2">Membrane</location>
    </subcellularLocation>
    <subcellularLocation>
        <location evidence="1">Plastid</location>
        <location evidence="1">Chloroplast</location>
    </subcellularLocation>
</comment>
<name>A0A5J9W3A3_9POAL</name>
<keyword evidence="5" id="KW-0809">Transit peptide</keyword>
<evidence type="ECO:0000256" key="3">
    <source>
        <dbReference type="ARBA" id="ARBA00022528"/>
    </source>
</evidence>
<dbReference type="Proteomes" id="UP000324897">
    <property type="component" value="Chromosome 4"/>
</dbReference>
<gene>
    <name evidence="6" type="ORF">EJB05_15362</name>
</gene>
<evidence type="ECO:0000256" key="4">
    <source>
        <dbReference type="ARBA" id="ARBA00022640"/>
    </source>
</evidence>
<dbReference type="GO" id="GO:0016020">
    <property type="term" value="C:membrane"/>
    <property type="evidence" value="ECO:0007669"/>
    <property type="project" value="UniProtKB-SubCell"/>
</dbReference>
<dbReference type="EMBL" id="RWGY01000007">
    <property type="protein sequence ID" value="TVU41810.1"/>
    <property type="molecule type" value="Genomic_DNA"/>
</dbReference>
<keyword evidence="3" id="KW-0150">Chloroplast</keyword>
<evidence type="ECO:0000313" key="6">
    <source>
        <dbReference type="EMBL" id="TVU41810.1"/>
    </source>
</evidence>
<comment type="caution">
    <text evidence="6">The sequence shown here is derived from an EMBL/GenBank/DDBJ whole genome shotgun (WGS) entry which is preliminary data.</text>
</comment>
<dbReference type="Gramene" id="TVU41810">
    <property type="protein sequence ID" value="TVU41810"/>
    <property type="gene ID" value="EJB05_15362"/>
</dbReference>
<feature type="non-terminal residue" evidence="6">
    <location>
        <position position="1"/>
    </location>
</feature>
<evidence type="ECO:0000256" key="2">
    <source>
        <dbReference type="ARBA" id="ARBA00004370"/>
    </source>
</evidence>
<dbReference type="Pfam" id="PF00504">
    <property type="entry name" value="Chloroa_b-bind"/>
    <property type="match status" value="1"/>
</dbReference>
<dbReference type="InterPro" id="IPR022796">
    <property type="entry name" value="Chloroa_b-bind"/>
</dbReference>
<evidence type="ECO:0000256" key="1">
    <source>
        <dbReference type="ARBA" id="ARBA00004229"/>
    </source>
</evidence>
<protein>
    <submittedName>
        <fullName evidence="6">Uncharacterized protein</fullName>
    </submittedName>
</protein>
<dbReference type="AlphaFoldDB" id="A0A5J9W3A3"/>
<dbReference type="SUPFAM" id="SSF103511">
    <property type="entry name" value="Chlorophyll a-b binding protein"/>
    <property type="match status" value="1"/>
</dbReference>